<evidence type="ECO:0000313" key="3">
    <source>
        <dbReference type="Proteomes" id="UP000527355"/>
    </source>
</evidence>
<keyword evidence="3" id="KW-1185">Reference proteome</keyword>
<dbReference type="Proteomes" id="UP000527355">
    <property type="component" value="Unassembled WGS sequence"/>
</dbReference>
<dbReference type="AlphaFoldDB" id="A0A7J7Y195"/>
<organism evidence="2 3">
    <name type="scientific">Myotis myotis</name>
    <name type="common">Greater mouse-eared bat</name>
    <name type="synonym">Vespertilio myotis</name>
    <dbReference type="NCBI Taxonomy" id="51298"/>
    <lineage>
        <taxon>Eukaryota</taxon>
        <taxon>Metazoa</taxon>
        <taxon>Chordata</taxon>
        <taxon>Craniata</taxon>
        <taxon>Vertebrata</taxon>
        <taxon>Euteleostomi</taxon>
        <taxon>Mammalia</taxon>
        <taxon>Eutheria</taxon>
        <taxon>Laurasiatheria</taxon>
        <taxon>Chiroptera</taxon>
        <taxon>Yangochiroptera</taxon>
        <taxon>Vespertilionidae</taxon>
        <taxon>Myotis</taxon>
    </lineage>
</organism>
<evidence type="ECO:0000313" key="2">
    <source>
        <dbReference type="EMBL" id="KAF6355340.1"/>
    </source>
</evidence>
<feature type="region of interest" description="Disordered" evidence="1">
    <location>
        <begin position="123"/>
        <end position="150"/>
    </location>
</feature>
<accession>A0A7J7Y195</accession>
<proteinExistence type="predicted"/>
<feature type="compositionally biased region" description="Gly residues" evidence="1">
    <location>
        <begin position="139"/>
        <end position="150"/>
    </location>
</feature>
<evidence type="ECO:0000256" key="1">
    <source>
        <dbReference type="SAM" id="MobiDB-lite"/>
    </source>
</evidence>
<feature type="region of interest" description="Disordered" evidence="1">
    <location>
        <begin position="34"/>
        <end position="78"/>
    </location>
</feature>
<feature type="compositionally biased region" description="Basic and acidic residues" evidence="1">
    <location>
        <begin position="48"/>
        <end position="58"/>
    </location>
</feature>
<reference evidence="2 3" key="1">
    <citation type="journal article" date="2020" name="Nature">
        <title>Six reference-quality genomes reveal evolution of bat adaptations.</title>
        <authorList>
            <person name="Jebb D."/>
            <person name="Huang Z."/>
            <person name="Pippel M."/>
            <person name="Hughes G.M."/>
            <person name="Lavrichenko K."/>
            <person name="Devanna P."/>
            <person name="Winkler S."/>
            <person name="Jermiin L.S."/>
            <person name="Skirmuntt E.C."/>
            <person name="Katzourakis A."/>
            <person name="Burkitt-Gray L."/>
            <person name="Ray D.A."/>
            <person name="Sullivan K.A.M."/>
            <person name="Roscito J.G."/>
            <person name="Kirilenko B.M."/>
            <person name="Davalos L.M."/>
            <person name="Corthals A.P."/>
            <person name="Power M.L."/>
            <person name="Jones G."/>
            <person name="Ransome R.D."/>
            <person name="Dechmann D.K.N."/>
            <person name="Locatelli A.G."/>
            <person name="Puechmaille S.J."/>
            <person name="Fedrigo O."/>
            <person name="Jarvis E.D."/>
            <person name="Hiller M."/>
            <person name="Vernes S.C."/>
            <person name="Myers E.W."/>
            <person name="Teeling E.C."/>
        </authorList>
    </citation>
    <scope>NUCLEOTIDE SEQUENCE [LARGE SCALE GENOMIC DNA]</scope>
    <source>
        <strain evidence="2">MMyoMyo1</strain>
        <tissue evidence="2">Flight muscle</tissue>
    </source>
</reference>
<dbReference type="EMBL" id="JABWUV010000005">
    <property type="protein sequence ID" value="KAF6355340.1"/>
    <property type="molecule type" value="Genomic_DNA"/>
</dbReference>
<gene>
    <name evidence="2" type="ORF">mMyoMyo1_011506</name>
</gene>
<sequence length="150" mass="15771">MGMGVGGSADGFVRLETTRGVRVGREDWLLHWRNSAGGTGRGSAARTDGVRKAEDKVPKGRRLGGGDTAAPWKGAPAEGTSYAKARRLVGRRGGRPVWQLEGRGWEGAVQRCGGTWRVSQIPPEASLLHPTTLPACGRRGQGGTGKAEEG</sequence>
<name>A0A7J7Y195_MYOMY</name>
<comment type="caution">
    <text evidence="2">The sequence shown here is derived from an EMBL/GenBank/DDBJ whole genome shotgun (WGS) entry which is preliminary data.</text>
</comment>
<protein>
    <submittedName>
        <fullName evidence="2">Uncharacterized protein</fullName>
    </submittedName>
</protein>